<dbReference type="EMBL" id="WKJQ01000001">
    <property type="protein sequence ID" value="MRW97324.1"/>
    <property type="molecule type" value="Genomic_DNA"/>
</dbReference>
<feature type="transmembrane region" description="Helical" evidence="3">
    <location>
        <begin position="640"/>
        <end position="660"/>
    </location>
</feature>
<dbReference type="NCBIfam" id="TIGR04126">
    <property type="entry name" value="PGF_CTERM"/>
    <property type="match status" value="1"/>
</dbReference>
<dbReference type="InterPro" id="IPR026453">
    <property type="entry name" value="PGF_pre_PGF"/>
</dbReference>
<name>A0A6A8G8C7_9EURY</name>
<dbReference type="AlphaFoldDB" id="A0A6A8G8C7"/>
<dbReference type="Proteomes" id="UP000443423">
    <property type="component" value="Unassembled WGS sequence"/>
</dbReference>
<evidence type="ECO:0000256" key="2">
    <source>
        <dbReference type="SAM" id="MobiDB-lite"/>
    </source>
</evidence>
<keyword evidence="5" id="KW-1185">Reference proteome</keyword>
<feature type="compositionally biased region" description="Acidic residues" evidence="2">
    <location>
        <begin position="416"/>
        <end position="427"/>
    </location>
</feature>
<reference evidence="4 5" key="1">
    <citation type="submission" date="2019-11" db="EMBL/GenBank/DDBJ databases">
        <title>Whole genome sequence of Haloferax sp. MBLA0078.</title>
        <authorList>
            <person name="Seo M.-J."/>
            <person name="Cho E.-S."/>
        </authorList>
    </citation>
    <scope>NUCLEOTIDE SEQUENCE [LARGE SCALE GENOMIC DNA]</scope>
    <source>
        <strain evidence="4 5">MBLA0078</strain>
    </source>
</reference>
<feature type="region of interest" description="Disordered" evidence="2">
    <location>
        <begin position="400"/>
        <end position="442"/>
    </location>
</feature>
<dbReference type="NCBIfam" id="TIGR04213">
    <property type="entry name" value="PGF_pre_PGF"/>
    <property type="match status" value="1"/>
</dbReference>
<gene>
    <name evidence="4" type="ORF">GJR99_12170</name>
</gene>
<keyword evidence="3" id="KW-1133">Transmembrane helix</keyword>
<evidence type="ECO:0000313" key="5">
    <source>
        <dbReference type="Proteomes" id="UP000443423"/>
    </source>
</evidence>
<feature type="compositionally biased region" description="Low complexity" evidence="2">
    <location>
        <begin position="406"/>
        <end position="415"/>
    </location>
</feature>
<sequence>MILSVATGSVAGYIGSGAPVANVSQSDYVSASDNVDVWEGAALPFRSDTTNAQETIDNTNLFVNVQDQSTGDVPVNKDTLAVYSSDAVVSLNLQSGVTGAGTSGFDNTNTELLVAKLDPDQSLLSEDFTGLTPAEAFDLVTSENANSNASFYLQNAGTVSNGELTTSYDLGDTSKPAEVTGSGQYVFMLVEAGAFEVDGNNDLSVTSQAKVIGMDAVAAQSASATANPSKNKVTRGNSIDINTQSGISGAENHTLVVYHESTFKNAQTTVTVPELSTDVTGSDVTIDHDISTLNGPVENANEVTIGGATLGAGSSAGSTSVASAIDYIVDRAGTEEPNQNAGSTELDGAVYTVSGDSSFSGKTIQTQSDWSTGTYRVVYLAGGTKSTEFATAVSSFTVKKKDTNNNDDGYSPPSGGDDDDDDDDDNDGGSGGGGGVVSPPPAEQVEITKNVDPQSGVVKVTINNPGVNKEIEVDVGNKGRFDSAVTKLALTFSKDIENVNMNVNGLDKRPEDIPNDPTKNTLKYVEVTLDGVEDGDVSSAKFSFSVKPSQIKKLGSEPDDVVLYRYHDGEWQELETRYLGFGKFEAESPGFSVFAVGVKDAQQQTSTTTTDEPTTTTDEPTTTKESKKPDKKTTTSSTGIPGFGLSVTLVALIAIALIAIRRD</sequence>
<evidence type="ECO:0000256" key="1">
    <source>
        <dbReference type="ARBA" id="ARBA00022729"/>
    </source>
</evidence>
<protein>
    <submittedName>
        <fullName evidence="4">PGF-pre-PGF domain-containing protein</fullName>
    </submittedName>
</protein>
<dbReference type="GO" id="GO:0030115">
    <property type="term" value="C:S-layer"/>
    <property type="evidence" value="ECO:0007669"/>
    <property type="project" value="UniProtKB-SubCell"/>
</dbReference>
<proteinExistence type="predicted"/>
<evidence type="ECO:0000313" key="4">
    <source>
        <dbReference type="EMBL" id="MRW97324.1"/>
    </source>
</evidence>
<dbReference type="GO" id="GO:0005886">
    <property type="term" value="C:plasma membrane"/>
    <property type="evidence" value="ECO:0007669"/>
    <property type="project" value="UniProtKB-SubCell"/>
</dbReference>
<keyword evidence="1" id="KW-0732">Signal</keyword>
<feature type="compositionally biased region" description="Basic and acidic residues" evidence="2">
    <location>
        <begin position="621"/>
        <end position="633"/>
    </location>
</feature>
<evidence type="ECO:0000256" key="3">
    <source>
        <dbReference type="SAM" id="Phobius"/>
    </source>
</evidence>
<keyword evidence="3" id="KW-0472">Membrane</keyword>
<feature type="region of interest" description="Disordered" evidence="2">
    <location>
        <begin position="602"/>
        <end position="637"/>
    </location>
</feature>
<keyword evidence="3" id="KW-0812">Transmembrane</keyword>
<dbReference type="OrthoDB" id="103676at2157"/>
<feature type="compositionally biased region" description="Low complexity" evidence="2">
    <location>
        <begin position="605"/>
        <end position="620"/>
    </location>
</feature>
<accession>A0A6A8G8C7</accession>
<comment type="caution">
    <text evidence="4">The sequence shown here is derived from an EMBL/GenBank/DDBJ whole genome shotgun (WGS) entry which is preliminary data.</text>
</comment>
<dbReference type="InterPro" id="IPR026371">
    <property type="entry name" value="PGF_CTERM"/>
</dbReference>
<organism evidence="4 5">
    <name type="scientific">Haloferax marinum</name>
    <dbReference type="NCBI Taxonomy" id="2666143"/>
    <lineage>
        <taxon>Archaea</taxon>
        <taxon>Methanobacteriati</taxon>
        <taxon>Methanobacteriota</taxon>
        <taxon>Stenosarchaea group</taxon>
        <taxon>Halobacteria</taxon>
        <taxon>Halobacteriales</taxon>
        <taxon>Haloferacaceae</taxon>
        <taxon>Haloferax</taxon>
    </lineage>
</organism>